<evidence type="ECO:0000313" key="2">
    <source>
        <dbReference type="Proteomes" id="UP001179647"/>
    </source>
</evidence>
<protein>
    <submittedName>
        <fullName evidence="1">Uncharacterized protein</fullName>
    </submittedName>
</protein>
<gene>
    <name evidence="1" type="ORF">OL234_01605</name>
</gene>
<dbReference type="RefSeq" id="WP_275469429.1">
    <property type="nucleotide sequence ID" value="NZ_CP110232.1"/>
</dbReference>
<accession>A0AAF0CVC3</accession>
<dbReference type="KEGG" id="vie:OL234_01605"/>
<reference evidence="1" key="1">
    <citation type="submission" date="2022-10" db="EMBL/GenBank/DDBJ databases">
        <title>Vagococcus sp. isolated from poultry meat.</title>
        <authorList>
            <person name="Johansson P."/>
            <person name="Bjorkroth J."/>
        </authorList>
    </citation>
    <scope>NUCLEOTIDE SEQUENCE</scope>
    <source>
        <strain evidence="1">STAA11</strain>
    </source>
</reference>
<evidence type="ECO:0000313" key="1">
    <source>
        <dbReference type="EMBL" id="WEG73629.1"/>
    </source>
</evidence>
<dbReference type="AlphaFoldDB" id="A0AAF0CVC3"/>
<dbReference type="EMBL" id="CP110232">
    <property type="protein sequence ID" value="WEG73629.1"/>
    <property type="molecule type" value="Genomic_DNA"/>
</dbReference>
<dbReference type="Proteomes" id="UP001179647">
    <property type="component" value="Chromosome"/>
</dbReference>
<organism evidence="1 2">
    <name type="scientific">Vagococcus intermedius</name>
    <dbReference type="NCBI Taxonomy" id="2991418"/>
    <lineage>
        <taxon>Bacteria</taxon>
        <taxon>Bacillati</taxon>
        <taxon>Bacillota</taxon>
        <taxon>Bacilli</taxon>
        <taxon>Lactobacillales</taxon>
        <taxon>Enterococcaceae</taxon>
        <taxon>Vagococcus</taxon>
    </lineage>
</organism>
<name>A0AAF0CVC3_9ENTE</name>
<proteinExistence type="predicted"/>
<keyword evidence="2" id="KW-1185">Reference proteome</keyword>
<sequence length="105" mass="12149">MLSIILEELEEERPDLFVHAPCGNIQPVQLIIELSTNKGDLTLICWIPQTLIEKVIVYNQKGKCYVGNYEKELAEVTLALTELGYTSFQLSRYYKTVKDFKYEVD</sequence>